<dbReference type="PANTHER" id="PTHR31331">
    <property type="entry name" value="LCCL DOMAIN PROTEIN (AFU_ORTHOLOGUE AFUA_5G08630)"/>
    <property type="match status" value="1"/>
</dbReference>
<organism evidence="4 5">
    <name type="scientific">Peltaster fructicola</name>
    <dbReference type="NCBI Taxonomy" id="286661"/>
    <lineage>
        <taxon>Eukaryota</taxon>
        <taxon>Fungi</taxon>
        <taxon>Dikarya</taxon>
        <taxon>Ascomycota</taxon>
        <taxon>Pezizomycotina</taxon>
        <taxon>Dothideomycetes</taxon>
        <taxon>Dothideomycetes incertae sedis</taxon>
        <taxon>Peltaster</taxon>
    </lineage>
</organism>
<dbReference type="PROSITE" id="PS50820">
    <property type="entry name" value="LCCL"/>
    <property type="match status" value="1"/>
</dbReference>
<dbReference type="InterPro" id="IPR051957">
    <property type="entry name" value="CRISP-LCCL_domain"/>
</dbReference>
<dbReference type="InterPro" id="IPR036609">
    <property type="entry name" value="LCCL_sf"/>
</dbReference>
<feature type="transmembrane region" description="Helical" evidence="2">
    <location>
        <begin position="386"/>
        <end position="406"/>
    </location>
</feature>
<keyword evidence="2" id="KW-0472">Membrane</keyword>
<proteinExistence type="predicted"/>
<keyword evidence="5" id="KW-1185">Reference proteome</keyword>
<reference evidence="4 5" key="1">
    <citation type="journal article" date="2016" name="Sci. Rep.">
        <title>Peltaster fructicola genome reveals evolution from an invasive phytopathogen to an ectophytic parasite.</title>
        <authorList>
            <person name="Xu C."/>
            <person name="Chen H."/>
            <person name="Gleason M.L."/>
            <person name="Xu J.R."/>
            <person name="Liu H."/>
            <person name="Zhang R."/>
            <person name="Sun G."/>
        </authorList>
    </citation>
    <scope>NUCLEOTIDE SEQUENCE [LARGE SCALE GENOMIC DNA]</scope>
    <source>
        <strain evidence="4 5">LNHT1506</strain>
    </source>
</reference>
<dbReference type="PANTHER" id="PTHR31331:SF8">
    <property type="entry name" value="LCCL DOMAIN PROTEIN (AFU_ORTHOLOGUE AFUA_5G02970)"/>
    <property type="match status" value="1"/>
</dbReference>
<dbReference type="Pfam" id="PF03815">
    <property type="entry name" value="LCCL"/>
    <property type="match status" value="1"/>
</dbReference>
<name>A0A6H0Y6P0_9PEZI</name>
<dbReference type="AlphaFoldDB" id="A0A6H0Y6P0"/>
<dbReference type="EMBL" id="CP051143">
    <property type="protein sequence ID" value="QIX02511.1"/>
    <property type="molecule type" value="Genomic_DNA"/>
</dbReference>
<dbReference type="SMART" id="SM00603">
    <property type="entry name" value="LCCL"/>
    <property type="match status" value="1"/>
</dbReference>
<evidence type="ECO:0000313" key="5">
    <source>
        <dbReference type="Proteomes" id="UP000503462"/>
    </source>
</evidence>
<feature type="transmembrane region" description="Helical" evidence="2">
    <location>
        <begin position="357"/>
        <end position="374"/>
    </location>
</feature>
<protein>
    <recommendedName>
        <fullName evidence="3">LCCL domain-containing protein</fullName>
    </recommendedName>
</protein>
<feature type="transmembrane region" description="Helical" evidence="2">
    <location>
        <begin position="116"/>
        <end position="135"/>
    </location>
</feature>
<dbReference type="InterPro" id="IPR004043">
    <property type="entry name" value="LCCL"/>
</dbReference>
<dbReference type="SUPFAM" id="SSF69848">
    <property type="entry name" value="LCCL domain"/>
    <property type="match status" value="1"/>
</dbReference>
<feature type="compositionally biased region" description="Basic and acidic residues" evidence="1">
    <location>
        <begin position="1"/>
        <end position="15"/>
    </location>
</feature>
<keyword evidence="2" id="KW-1133">Transmembrane helix</keyword>
<keyword evidence="2" id="KW-0812">Transmembrane</keyword>
<feature type="domain" description="LCCL" evidence="3">
    <location>
        <begin position="170"/>
        <end position="277"/>
    </location>
</feature>
<evidence type="ECO:0000313" key="4">
    <source>
        <dbReference type="EMBL" id="QIX02511.1"/>
    </source>
</evidence>
<sequence length="673" mass="73995">MARGEATAHVEETTRQSRYAEPYRDEENDADISSPGTPGQPSSDFDSEQSDTRPPWYRRASSHVPSKFKRAWRATVKWVKGPIPPRHFTIKPLLPKVQLAPQHLLNRIAPKRSQKVIALLIFYAFWLLCFGLVQWSSNTAASVPGYGAPVLLSCTSSYWNDGNGCGLNGDLCRPFTNATLAFRCPANCASVQVLNPHAVGDQDIDYRSLTIGGPTTEQTGYEGVIESNAVYRGDSFICGAAVHSGFISDSTGGCGVVTLTGQQQSFVASNANGIQSIGFDSYFPLSFGFRTGTRTECKDLRYPALIVSLLFSIVLSMFTSNPAVFFWSVFVGLFFTVGLATDPPYADTFYGLLSTEVGRFLPGAFCIGIMYRFFIKRSLTDLTAHIEKTVLWLGAAWVGALSNYTFDAIPIQRLTPHDIQAQPGAITALIIIVLVLVMIALGQAWAFRVEGRMPRYLGLYGLIVLCLLVLLALPGVNLRIHHYILGLLFIPGTSFQNRPSLLYQGLLVGLFINGIARWGFDSIIQTPAQLFSGAQQDSLLPTISVLAAGIKNITFNLGALPLYDANLDLLYDGISILVNDVERFVGYYDESEYWNNSTGGNYTWSWTKHAHQTDAVVTSNVSFPEYFRFAYLAGSSVADFTMAGKWNANGNWTQMEAGPSKRDLAQSVHQIPR</sequence>
<dbReference type="Proteomes" id="UP000503462">
    <property type="component" value="Chromosome 5"/>
</dbReference>
<evidence type="ECO:0000256" key="2">
    <source>
        <dbReference type="SAM" id="Phobius"/>
    </source>
</evidence>
<accession>A0A6H0Y6P0</accession>
<feature type="transmembrane region" description="Helical" evidence="2">
    <location>
        <begin position="300"/>
        <end position="318"/>
    </location>
</feature>
<feature type="transmembrane region" description="Helical" evidence="2">
    <location>
        <begin position="459"/>
        <end position="481"/>
    </location>
</feature>
<dbReference type="OrthoDB" id="441660at2759"/>
<gene>
    <name evidence="4" type="ORF">AMS68_008028</name>
</gene>
<evidence type="ECO:0000259" key="3">
    <source>
        <dbReference type="PROSITE" id="PS50820"/>
    </source>
</evidence>
<dbReference type="Gene3D" id="2.170.130.20">
    <property type="entry name" value="LCCL-like domain"/>
    <property type="match status" value="1"/>
</dbReference>
<feature type="transmembrane region" description="Helical" evidence="2">
    <location>
        <begin position="426"/>
        <end position="447"/>
    </location>
</feature>
<feature type="transmembrane region" description="Helical" evidence="2">
    <location>
        <begin position="325"/>
        <end position="345"/>
    </location>
</feature>
<feature type="compositionally biased region" description="Polar residues" evidence="1">
    <location>
        <begin position="34"/>
        <end position="44"/>
    </location>
</feature>
<feature type="region of interest" description="Disordered" evidence="1">
    <location>
        <begin position="1"/>
        <end position="61"/>
    </location>
</feature>
<evidence type="ECO:0000256" key="1">
    <source>
        <dbReference type="SAM" id="MobiDB-lite"/>
    </source>
</evidence>